<name>A0A840NI84_9PSEU</name>
<keyword evidence="14" id="KW-1185">Reference proteome</keyword>
<dbReference type="Pfam" id="PF00119">
    <property type="entry name" value="ATP-synt_A"/>
    <property type="match status" value="1"/>
</dbReference>
<dbReference type="InterPro" id="IPR045083">
    <property type="entry name" value="ATP_synth_F0_asu_bact/mt"/>
</dbReference>
<comment type="subcellular location">
    <subcellularLocation>
        <location evidence="11 12">Cell membrane</location>
        <topology evidence="11 12">Multi-pass membrane protein</topology>
    </subcellularLocation>
    <subcellularLocation>
        <location evidence="1">Membrane</location>
        <topology evidence="1">Multi-pass membrane protein</topology>
    </subcellularLocation>
</comment>
<proteinExistence type="inferred from homology"/>
<dbReference type="CDD" id="cd00310">
    <property type="entry name" value="ATP-synt_Fo_a_6"/>
    <property type="match status" value="1"/>
</dbReference>
<evidence type="ECO:0000313" key="14">
    <source>
        <dbReference type="Proteomes" id="UP000580474"/>
    </source>
</evidence>
<dbReference type="PRINTS" id="PR00123">
    <property type="entry name" value="ATPASEA"/>
</dbReference>
<evidence type="ECO:0000256" key="1">
    <source>
        <dbReference type="ARBA" id="ARBA00004141"/>
    </source>
</evidence>
<evidence type="ECO:0000256" key="7">
    <source>
        <dbReference type="ARBA" id="ARBA00022989"/>
    </source>
</evidence>
<dbReference type="GO" id="GO:0046933">
    <property type="term" value="F:proton-transporting ATP synthase activity, rotational mechanism"/>
    <property type="evidence" value="ECO:0007669"/>
    <property type="project" value="UniProtKB-UniRule"/>
</dbReference>
<evidence type="ECO:0000256" key="8">
    <source>
        <dbReference type="ARBA" id="ARBA00023065"/>
    </source>
</evidence>
<evidence type="ECO:0000256" key="11">
    <source>
        <dbReference type="HAMAP-Rule" id="MF_01393"/>
    </source>
</evidence>
<dbReference type="RefSeq" id="WP_184482033.1">
    <property type="nucleotide sequence ID" value="NZ_JACHIV010000001.1"/>
</dbReference>
<evidence type="ECO:0000256" key="6">
    <source>
        <dbReference type="ARBA" id="ARBA00022781"/>
    </source>
</evidence>
<dbReference type="EMBL" id="JACHIV010000001">
    <property type="protein sequence ID" value="MBB5071580.1"/>
    <property type="molecule type" value="Genomic_DNA"/>
</dbReference>
<dbReference type="GO" id="GO:0005886">
    <property type="term" value="C:plasma membrane"/>
    <property type="evidence" value="ECO:0007669"/>
    <property type="project" value="UniProtKB-SubCell"/>
</dbReference>
<dbReference type="GO" id="GO:0045259">
    <property type="term" value="C:proton-transporting ATP synthase complex"/>
    <property type="evidence" value="ECO:0007669"/>
    <property type="project" value="UniProtKB-KW"/>
</dbReference>
<comment type="caution">
    <text evidence="13">The sequence shown here is derived from an EMBL/GenBank/DDBJ whole genome shotgun (WGS) entry which is preliminary data.</text>
</comment>
<feature type="transmembrane region" description="Helical" evidence="11">
    <location>
        <begin position="89"/>
        <end position="112"/>
    </location>
</feature>
<dbReference type="InterPro" id="IPR000568">
    <property type="entry name" value="ATP_synth_F0_asu"/>
</dbReference>
<dbReference type="Proteomes" id="UP000580474">
    <property type="component" value="Unassembled WGS sequence"/>
</dbReference>
<dbReference type="AlphaFoldDB" id="A0A840NI84"/>
<keyword evidence="3 11" id="KW-0813">Transport</keyword>
<dbReference type="PANTHER" id="PTHR11410:SF0">
    <property type="entry name" value="ATP SYNTHASE SUBUNIT A"/>
    <property type="match status" value="1"/>
</dbReference>
<accession>A0A840NI84</accession>
<keyword evidence="7 11" id="KW-1133">Transmembrane helix</keyword>
<evidence type="ECO:0000256" key="4">
    <source>
        <dbReference type="ARBA" id="ARBA00022547"/>
    </source>
</evidence>
<dbReference type="PANTHER" id="PTHR11410">
    <property type="entry name" value="ATP SYNTHASE SUBUNIT A"/>
    <property type="match status" value="1"/>
</dbReference>
<keyword evidence="9 11" id="KW-0472">Membrane</keyword>
<keyword evidence="8 11" id="KW-0406">Ion transport</keyword>
<evidence type="ECO:0000256" key="5">
    <source>
        <dbReference type="ARBA" id="ARBA00022692"/>
    </source>
</evidence>
<dbReference type="Gene3D" id="1.20.120.220">
    <property type="entry name" value="ATP synthase, F0 complex, subunit A"/>
    <property type="match status" value="1"/>
</dbReference>
<sequence length="259" mass="28181">MGALVLAQGGQFVPPGADAFDLPPIFGGVTKPMVLIALSVVIVGAYFVMATRNLKLVPGKSQFVAEFLYEFSRNNIARDQIGAKDFRKFVPLIFALFTFVLVNNIFGIIPLIQFPTMSRIGFPVALFIVVYVVIHTVGFATHGFLGYFKHVMFPPGVPKPIYVLLAPIEFFQKFIAQPVALAIRVFAAMFAGHLILLVFTLGGEFLLMEASAGLKPVSIVAFAFSIALTFVEALIQVLQAYIFALLTANFIGSALSSEH</sequence>
<feature type="transmembrane region" description="Helical" evidence="11">
    <location>
        <begin position="124"/>
        <end position="148"/>
    </location>
</feature>
<feature type="transmembrane region" description="Helical" evidence="11">
    <location>
        <begin position="186"/>
        <end position="207"/>
    </location>
</feature>
<evidence type="ECO:0000256" key="2">
    <source>
        <dbReference type="ARBA" id="ARBA00006810"/>
    </source>
</evidence>
<reference evidence="13 14" key="1">
    <citation type="submission" date="2020-08" db="EMBL/GenBank/DDBJ databases">
        <title>Sequencing the genomes of 1000 actinobacteria strains.</title>
        <authorList>
            <person name="Klenk H.-P."/>
        </authorList>
    </citation>
    <scope>NUCLEOTIDE SEQUENCE [LARGE SCALE GENOMIC DNA]</scope>
    <source>
        <strain evidence="13 14">DSM 45582</strain>
    </source>
</reference>
<keyword evidence="6 11" id="KW-0375">Hydrogen ion transport</keyword>
<evidence type="ECO:0000256" key="12">
    <source>
        <dbReference type="RuleBase" id="RU000483"/>
    </source>
</evidence>
<evidence type="ECO:0000256" key="9">
    <source>
        <dbReference type="ARBA" id="ARBA00023136"/>
    </source>
</evidence>
<protein>
    <recommendedName>
        <fullName evidence="11 12">ATP synthase subunit a</fullName>
    </recommendedName>
    <alternativeName>
        <fullName evidence="11">ATP synthase F0 sector subunit a</fullName>
    </alternativeName>
    <alternativeName>
        <fullName evidence="11">F-ATPase subunit 6</fullName>
    </alternativeName>
</protein>
<dbReference type="SUPFAM" id="SSF81336">
    <property type="entry name" value="F1F0 ATP synthase subunit A"/>
    <property type="match status" value="1"/>
</dbReference>
<keyword evidence="5 11" id="KW-0812">Transmembrane</keyword>
<keyword evidence="10 11" id="KW-0066">ATP synthesis</keyword>
<dbReference type="NCBIfam" id="TIGR01131">
    <property type="entry name" value="ATP_synt_6_or_A"/>
    <property type="match status" value="1"/>
</dbReference>
<evidence type="ECO:0000256" key="10">
    <source>
        <dbReference type="ARBA" id="ARBA00023310"/>
    </source>
</evidence>
<feature type="transmembrane region" description="Helical" evidence="11">
    <location>
        <begin position="219"/>
        <end position="246"/>
    </location>
</feature>
<feature type="transmembrane region" description="Helical" evidence="11">
    <location>
        <begin position="29"/>
        <end position="50"/>
    </location>
</feature>
<keyword evidence="11" id="KW-1003">Cell membrane</keyword>
<evidence type="ECO:0000313" key="13">
    <source>
        <dbReference type="EMBL" id="MBB5071580.1"/>
    </source>
</evidence>
<organism evidence="13 14">
    <name type="scientific">Saccharopolyspora gloriosae</name>
    <dbReference type="NCBI Taxonomy" id="455344"/>
    <lineage>
        <taxon>Bacteria</taxon>
        <taxon>Bacillati</taxon>
        <taxon>Actinomycetota</taxon>
        <taxon>Actinomycetes</taxon>
        <taxon>Pseudonocardiales</taxon>
        <taxon>Pseudonocardiaceae</taxon>
        <taxon>Saccharopolyspora</taxon>
    </lineage>
</organism>
<dbReference type="InterPro" id="IPR035908">
    <property type="entry name" value="F0_ATP_A_sf"/>
</dbReference>
<comment type="similarity">
    <text evidence="2 11 12">Belongs to the ATPase A chain family.</text>
</comment>
<gene>
    <name evidence="11" type="primary">atpB</name>
    <name evidence="13" type="ORF">BJ969_004668</name>
</gene>
<dbReference type="HAMAP" id="MF_01393">
    <property type="entry name" value="ATP_synth_a_bact"/>
    <property type="match status" value="1"/>
</dbReference>
<evidence type="ECO:0000256" key="3">
    <source>
        <dbReference type="ARBA" id="ARBA00022448"/>
    </source>
</evidence>
<comment type="function">
    <text evidence="11 12">Key component of the proton channel; it plays a direct role in the translocation of protons across the membrane.</text>
</comment>
<keyword evidence="4 11" id="KW-0138">CF(0)</keyword>